<proteinExistence type="predicted"/>
<dbReference type="InterPro" id="IPR036412">
    <property type="entry name" value="HAD-like_sf"/>
</dbReference>
<dbReference type="SFLD" id="SFLDG01135">
    <property type="entry name" value="C1.5.6:_HAD__Beta-PGM__Phospha"/>
    <property type="match status" value="1"/>
</dbReference>
<dbReference type="InterPro" id="IPR023198">
    <property type="entry name" value="PGP-like_dom2"/>
</dbReference>
<dbReference type="InterPro" id="IPR023214">
    <property type="entry name" value="HAD_sf"/>
</dbReference>
<evidence type="ECO:0000313" key="1">
    <source>
        <dbReference type="EMBL" id="KEZ90291.1"/>
    </source>
</evidence>
<organism evidence="1 2">
    <name type="scientific">Lacrimispora celerecrescens</name>
    <dbReference type="NCBI Taxonomy" id="29354"/>
    <lineage>
        <taxon>Bacteria</taxon>
        <taxon>Bacillati</taxon>
        <taxon>Bacillota</taxon>
        <taxon>Clostridia</taxon>
        <taxon>Lachnospirales</taxon>
        <taxon>Lachnospiraceae</taxon>
        <taxon>Lacrimispora</taxon>
    </lineage>
</organism>
<keyword evidence="1" id="KW-0378">Hydrolase</keyword>
<accession>A0A084JMV7</accession>
<name>A0A084JMV7_9FIRM</name>
<dbReference type="PRINTS" id="PR00413">
    <property type="entry name" value="HADHALOGNASE"/>
</dbReference>
<dbReference type="InterPro" id="IPR050155">
    <property type="entry name" value="HAD-like_hydrolase_sf"/>
</dbReference>
<dbReference type="SFLD" id="SFLDS00003">
    <property type="entry name" value="Haloacid_Dehalogenase"/>
    <property type="match status" value="1"/>
</dbReference>
<dbReference type="AlphaFoldDB" id="A0A084JMV7"/>
<keyword evidence="2" id="KW-1185">Reference proteome</keyword>
<dbReference type="SFLD" id="SFLDG01129">
    <property type="entry name" value="C1.5:_HAD__Beta-PGM__Phosphata"/>
    <property type="match status" value="1"/>
</dbReference>
<dbReference type="GO" id="GO:0005829">
    <property type="term" value="C:cytosol"/>
    <property type="evidence" value="ECO:0007669"/>
    <property type="project" value="TreeGrafter"/>
</dbReference>
<dbReference type="NCBIfam" id="TIGR01549">
    <property type="entry name" value="HAD-SF-IA-v1"/>
    <property type="match status" value="1"/>
</dbReference>
<dbReference type="Proteomes" id="UP000028525">
    <property type="component" value="Unassembled WGS sequence"/>
</dbReference>
<sequence length="217" mass="24497">MYQCCIFDLDGTIINTIHSLAYSISLTMEHFGYGPIDEDHTKKFVGDGFKKLVERALIYSGDDNLSHYEEALAFYEDTFEKNCLYKVEPYEGMKELLTFLKGKGIKIGVLTNKGHERAVECVEAVYGKGFFDLITGEGNGVKTKPDPSGAFMTAEYLHAKPSECLYFGDTNTDMRTGINAGMDTAAVTWGFRDRSELEAFHPRYIINHPSEIKYVFE</sequence>
<dbReference type="Gene3D" id="1.10.150.240">
    <property type="entry name" value="Putative phosphatase, domain 2"/>
    <property type="match status" value="1"/>
</dbReference>
<gene>
    <name evidence="1" type="ORF">IO98_10080</name>
</gene>
<comment type="caution">
    <text evidence="1">The sequence shown here is derived from an EMBL/GenBank/DDBJ whole genome shotgun (WGS) entry which is preliminary data.</text>
</comment>
<dbReference type="RefSeq" id="WP_038280633.1">
    <property type="nucleotide sequence ID" value="NZ_JPME01000012.1"/>
</dbReference>
<protein>
    <submittedName>
        <fullName evidence="1">HAD family hydrolase</fullName>
    </submittedName>
</protein>
<dbReference type="EMBL" id="JPME01000012">
    <property type="protein sequence ID" value="KEZ90291.1"/>
    <property type="molecule type" value="Genomic_DNA"/>
</dbReference>
<dbReference type="InterPro" id="IPR006439">
    <property type="entry name" value="HAD-SF_hydro_IA"/>
</dbReference>
<dbReference type="InterPro" id="IPR041492">
    <property type="entry name" value="HAD_2"/>
</dbReference>
<dbReference type="PANTHER" id="PTHR43434">
    <property type="entry name" value="PHOSPHOGLYCOLATE PHOSPHATASE"/>
    <property type="match status" value="1"/>
</dbReference>
<dbReference type="Pfam" id="PF13419">
    <property type="entry name" value="HAD_2"/>
    <property type="match status" value="1"/>
</dbReference>
<dbReference type="STRING" id="29354.IO98_10080"/>
<dbReference type="OrthoDB" id="9807630at2"/>
<evidence type="ECO:0000313" key="2">
    <source>
        <dbReference type="Proteomes" id="UP000028525"/>
    </source>
</evidence>
<dbReference type="PANTHER" id="PTHR43434:SF1">
    <property type="entry name" value="PHOSPHOGLYCOLATE PHOSPHATASE"/>
    <property type="match status" value="1"/>
</dbReference>
<dbReference type="GO" id="GO:0006281">
    <property type="term" value="P:DNA repair"/>
    <property type="evidence" value="ECO:0007669"/>
    <property type="project" value="TreeGrafter"/>
</dbReference>
<dbReference type="Gene3D" id="3.40.50.1000">
    <property type="entry name" value="HAD superfamily/HAD-like"/>
    <property type="match status" value="1"/>
</dbReference>
<dbReference type="GO" id="GO:0008967">
    <property type="term" value="F:phosphoglycolate phosphatase activity"/>
    <property type="evidence" value="ECO:0007669"/>
    <property type="project" value="TreeGrafter"/>
</dbReference>
<reference evidence="1 2" key="1">
    <citation type="submission" date="2014-07" db="EMBL/GenBank/DDBJ databases">
        <title>Draft genome of Clostridium celerecrescens 152B isolated from sediments associated with methane hydrate from Krishna Godavari basin.</title>
        <authorList>
            <person name="Honkalas V.S."/>
            <person name="Dabir A.P."/>
            <person name="Arora P."/>
            <person name="Dhakephalkar P.K."/>
        </authorList>
    </citation>
    <scope>NUCLEOTIDE SEQUENCE [LARGE SCALE GENOMIC DNA]</scope>
    <source>
        <strain evidence="1 2">152B</strain>
    </source>
</reference>
<dbReference type="SUPFAM" id="SSF56784">
    <property type="entry name" value="HAD-like"/>
    <property type="match status" value="1"/>
</dbReference>